<reference evidence="15" key="1">
    <citation type="submission" date="2023-11" db="EMBL/GenBank/DDBJ databases">
        <title>Genome assemblies of two species of porcelain crab, Petrolisthes cinctipes and Petrolisthes manimaculis (Anomura: Porcellanidae).</title>
        <authorList>
            <person name="Angst P."/>
        </authorList>
    </citation>
    <scope>NUCLEOTIDE SEQUENCE</scope>
    <source>
        <strain evidence="15">PB745_02</strain>
        <tissue evidence="15">Gill</tissue>
    </source>
</reference>
<dbReference type="PROSITE" id="PS50259">
    <property type="entry name" value="G_PROTEIN_RECEP_F3_4"/>
    <property type="match status" value="1"/>
</dbReference>
<feature type="transmembrane region" description="Helical" evidence="13">
    <location>
        <begin position="832"/>
        <end position="855"/>
    </location>
</feature>
<accession>A0AAE1UC71</accession>
<keyword evidence="16" id="KW-1185">Reference proteome</keyword>
<feature type="transmembrane region" description="Helical" evidence="13">
    <location>
        <begin position="603"/>
        <end position="629"/>
    </location>
</feature>
<dbReference type="EMBL" id="JAWZYT010001325">
    <property type="protein sequence ID" value="KAK4313369.1"/>
    <property type="molecule type" value="Genomic_DNA"/>
</dbReference>
<keyword evidence="3" id="KW-1003">Cell membrane</keyword>
<dbReference type="Proteomes" id="UP001292094">
    <property type="component" value="Unassembled WGS sequence"/>
</dbReference>
<dbReference type="FunFam" id="2.10.50.30:FF:000004">
    <property type="entry name" value="Taste receptor type 1 member 3-like protein"/>
    <property type="match status" value="1"/>
</dbReference>
<dbReference type="InterPro" id="IPR001828">
    <property type="entry name" value="ANF_lig-bd_rcpt"/>
</dbReference>
<feature type="transmembrane region" description="Helical" evidence="13">
    <location>
        <begin position="719"/>
        <end position="739"/>
    </location>
</feature>
<feature type="transmembrane region" description="Helical" evidence="13">
    <location>
        <begin position="673"/>
        <end position="690"/>
    </location>
</feature>
<keyword evidence="8 13" id="KW-0472">Membrane</keyword>
<evidence type="ECO:0000256" key="3">
    <source>
        <dbReference type="ARBA" id="ARBA00022475"/>
    </source>
</evidence>
<dbReference type="Gene3D" id="3.40.50.2300">
    <property type="match status" value="2"/>
</dbReference>
<evidence type="ECO:0000256" key="4">
    <source>
        <dbReference type="ARBA" id="ARBA00022692"/>
    </source>
</evidence>
<keyword evidence="9" id="KW-0675">Receptor</keyword>
<evidence type="ECO:0000256" key="5">
    <source>
        <dbReference type="ARBA" id="ARBA00022729"/>
    </source>
</evidence>
<organism evidence="15 16">
    <name type="scientific">Petrolisthes manimaculis</name>
    <dbReference type="NCBI Taxonomy" id="1843537"/>
    <lineage>
        <taxon>Eukaryota</taxon>
        <taxon>Metazoa</taxon>
        <taxon>Ecdysozoa</taxon>
        <taxon>Arthropoda</taxon>
        <taxon>Crustacea</taxon>
        <taxon>Multicrustacea</taxon>
        <taxon>Malacostraca</taxon>
        <taxon>Eumalacostraca</taxon>
        <taxon>Eucarida</taxon>
        <taxon>Decapoda</taxon>
        <taxon>Pleocyemata</taxon>
        <taxon>Anomura</taxon>
        <taxon>Galatheoidea</taxon>
        <taxon>Porcellanidae</taxon>
        <taxon>Petrolisthes</taxon>
    </lineage>
</organism>
<feature type="region of interest" description="Disordered" evidence="12">
    <location>
        <begin position="916"/>
        <end position="939"/>
    </location>
</feature>
<comment type="caution">
    <text evidence="15">The sequence shown here is derived from an EMBL/GenBank/DDBJ whole genome shotgun (WGS) entry which is preliminary data.</text>
</comment>
<feature type="compositionally biased region" description="Low complexity" evidence="12">
    <location>
        <begin position="26"/>
        <end position="50"/>
    </location>
</feature>
<dbReference type="InterPro" id="IPR050726">
    <property type="entry name" value="mGluR"/>
</dbReference>
<keyword evidence="7" id="KW-0297">G-protein coupled receptor</keyword>
<feature type="compositionally biased region" description="Low complexity" evidence="12">
    <location>
        <begin position="1"/>
        <end position="11"/>
    </location>
</feature>
<dbReference type="FunFam" id="3.40.50.2300:FF:000145">
    <property type="entry name" value="Glutamate receptor, metabotropic"/>
    <property type="match status" value="1"/>
</dbReference>
<evidence type="ECO:0000256" key="12">
    <source>
        <dbReference type="SAM" id="MobiDB-lite"/>
    </source>
</evidence>
<dbReference type="PANTHER" id="PTHR24060">
    <property type="entry name" value="METABOTROPIC GLUTAMATE RECEPTOR"/>
    <property type="match status" value="1"/>
</dbReference>
<evidence type="ECO:0000256" key="2">
    <source>
        <dbReference type="ARBA" id="ARBA00007242"/>
    </source>
</evidence>
<dbReference type="Pfam" id="PF00003">
    <property type="entry name" value="7tm_3"/>
    <property type="match status" value="1"/>
</dbReference>
<evidence type="ECO:0000256" key="11">
    <source>
        <dbReference type="ARBA" id="ARBA00023224"/>
    </source>
</evidence>
<evidence type="ECO:0000256" key="13">
    <source>
        <dbReference type="SAM" id="Phobius"/>
    </source>
</evidence>
<dbReference type="SUPFAM" id="SSF53822">
    <property type="entry name" value="Periplasmic binding protein-like I"/>
    <property type="match status" value="1"/>
</dbReference>
<feature type="domain" description="G-protein coupled receptors family 3 profile" evidence="14">
    <location>
        <begin position="603"/>
        <end position="872"/>
    </location>
</feature>
<feature type="transmembrane region" description="Helical" evidence="13">
    <location>
        <begin position="765"/>
        <end position="786"/>
    </location>
</feature>
<dbReference type="CDD" id="cd15045">
    <property type="entry name" value="7tmC_mGluRs"/>
    <property type="match status" value="1"/>
</dbReference>
<keyword evidence="5" id="KW-0732">Signal</keyword>
<dbReference type="GO" id="GO:0005886">
    <property type="term" value="C:plasma membrane"/>
    <property type="evidence" value="ECO:0007669"/>
    <property type="project" value="UniProtKB-SubCell"/>
</dbReference>
<name>A0AAE1UC71_9EUCA</name>
<evidence type="ECO:0000256" key="1">
    <source>
        <dbReference type="ARBA" id="ARBA00004651"/>
    </source>
</evidence>
<protein>
    <recommendedName>
        <fullName evidence="14">G-protein coupled receptors family 3 profile domain-containing protein</fullName>
    </recommendedName>
</protein>
<evidence type="ECO:0000259" key="14">
    <source>
        <dbReference type="PROSITE" id="PS50259"/>
    </source>
</evidence>
<feature type="transmembrane region" description="Helical" evidence="13">
    <location>
        <begin position="641"/>
        <end position="661"/>
    </location>
</feature>
<dbReference type="GO" id="GO:0004930">
    <property type="term" value="F:G protein-coupled receptor activity"/>
    <property type="evidence" value="ECO:0007669"/>
    <property type="project" value="UniProtKB-KW"/>
</dbReference>
<dbReference type="InterPro" id="IPR017978">
    <property type="entry name" value="GPCR_3_C"/>
</dbReference>
<evidence type="ECO:0000256" key="10">
    <source>
        <dbReference type="ARBA" id="ARBA00023180"/>
    </source>
</evidence>
<dbReference type="Gene3D" id="2.10.50.30">
    <property type="entry name" value="GPCR, family 3, nine cysteines domain"/>
    <property type="match status" value="1"/>
</dbReference>
<sequence length="960" mass="107496">MTNNNNNNNTTDKQQGRSGRWERLISNSNSGSGDSSSSSSSSSSRSSSSNETLVWPSNASLYLGAVFPIHATVPSPNAGLDVCTHIQGPEGIQPLEMMLYTLDEINGRTDLLPGVTLGALVLDSCDHPSMALNHSLRFIKGYLSGQHQHHEPEFKCKDGSSPTFLGGQYDRVVGVIGGQKSSVSTQMASVLRVIQLPQISYLSTSASLSNDDRYPYFLRTVPSDTAQAQAILSIMREMGWKYASVVYSEGEYGEDGYRELSRKAPQYGVCLASPGLALAPQHSDYFYEKVVDELIKVDASVVVVFAVRTVAMKLLHTVQKRNLHSRFVWLGSDGWSYTDPMNLENVTEGALALLPLAKKVPGFDEYFTKLTPQTNTRNLWFQEYWTWRQNTPTTVKSEYQQQLWLHFVRDAVYAYAWALHSIWKEECGGQEGVCEGMVHGGIIDGHLHGQHLFTHLINLSFKDGNNETFRFGEDRSGPPRYTIFNYQRNDNNSFTWRQVGTYNNAASGEARKDKLTLAKDELQWKSQQSFPVSSCTDQCLPGQAKIPIRDSCCWRCENCQANQFVNNTSHLCQKCNDECMISSPDKMSCVFKQEKYIDYRNSWAITSLAFASLGIFSTVLVGVIFWVNLDTPVIKASSRELSYILLGGVAFSFSMSFIIVAPPAPLTCGLTRFFMGFSYTLCYAAILTKINRIARIFNRNPDSKSKSHKTKYTSPQSQVVIVLVLVSVEVVVNVCWLVLYPPKTKYLCDRHPNHRILICEGLEDYSYIVGFVYPLILVALCTLYAIKTRKCPGGFNEARYIAFTNYTTCLIWLIFVPLYMSTGSSDDIRIATLALSLSLGGFVQLGCLFFPKVYVVLFKPEKNTRDAVMNTNRNSTYILDDTFPNPLSGGPFGKTVPPTTHSTPAMYYVNAGCEKPWPRQKESPPPPHQNNNNHQNGQDIVDHFYNSTIHPPMNTTTDSR</sequence>
<comment type="similarity">
    <text evidence="2">Belongs to the G-protein coupled receptor 3 family.</text>
</comment>
<keyword evidence="11" id="KW-0807">Transducer</keyword>
<comment type="subcellular location">
    <subcellularLocation>
        <location evidence="1">Cell membrane</location>
        <topology evidence="1">Multi-pass membrane protein</topology>
    </subcellularLocation>
</comment>
<dbReference type="AlphaFoldDB" id="A0AAE1UC71"/>
<dbReference type="Pfam" id="PF01094">
    <property type="entry name" value="ANF_receptor"/>
    <property type="match status" value="1"/>
</dbReference>
<proteinExistence type="inferred from homology"/>
<evidence type="ECO:0000313" key="15">
    <source>
        <dbReference type="EMBL" id="KAK4313369.1"/>
    </source>
</evidence>
<dbReference type="InterPro" id="IPR038550">
    <property type="entry name" value="GPCR_3_9-Cys_sf"/>
</dbReference>
<dbReference type="InterPro" id="IPR000337">
    <property type="entry name" value="GPCR_3"/>
</dbReference>
<keyword evidence="6 13" id="KW-1133">Transmembrane helix</keyword>
<evidence type="ECO:0000256" key="7">
    <source>
        <dbReference type="ARBA" id="ARBA00023040"/>
    </source>
</evidence>
<keyword evidence="4 13" id="KW-0812">Transmembrane</keyword>
<dbReference type="InterPro" id="IPR028082">
    <property type="entry name" value="Peripla_BP_I"/>
</dbReference>
<feature type="region of interest" description="Disordered" evidence="12">
    <location>
        <begin position="1"/>
        <end position="51"/>
    </location>
</feature>
<evidence type="ECO:0000313" key="16">
    <source>
        <dbReference type="Proteomes" id="UP001292094"/>
    </source>
</evidence>
<evidence type="ECO:0000256" key="8">
    <source>
        <dbReference type="ARBA" id="ARBA00023136"/>
    </source>
</evidence>
<dbReference type="PRINTS" id="PR00248">
    <property type="entry name" value="GPCRMGR"/>
</dbReference>
<evidence type="ECO:0000256" key="9">
    <source>
        <dbReference type="ARBA" id="ARBA00023170"/>
    </source>
</evidence>
<evidence type="ECO:0000256" key="6">
    <source>
        <dbReference type="ARBA" id="ARBA00022989"/>
    </source>
</evidence>
<dbReference type="PRINTS" id="PR00593">
    <property type="entry name" value="MTABOTROPICR"/>
</dbReference>
<feature type="transmembrane region" description="Helical" evidence="13">
    <location>
        <begin position="798"/>
        <end position="820"/>
    </location>
</feature>
<dbReference type="InterPro" id="IPR000162">
    <property type="entry name" value="GPCR_3_mtglu_rcpt"/>
</dbReference>
<gene>
    <name evidence="15" type="ORF">Pmani_015289</name>
</gene>
<keyword evidence="10" id="KW-0325">Glycoprotein</keyword>